<feature type="compositionally biased region" description="Polar residues" evidence="1">
    <location>
        <begin position="31"/>
        <end position="40"/>
    </location>
</feature>
<reference evidence="4" key="1">
    <citation type="submission" date="2022-07" db="EMBL/GenBank/DDBJ databases">
        <title>Genome Sequence of Physisporinus lineatus.</title>
        <authorList>
            <person name="Buettner E."/>
        </authorList>
    </citation>
    <scope>NUCLEOTIDE SEQUENCE</scope>
    <source>
        <strain evidence="4">VT162</strain>
    </source>
</reference>
<comment type="caution">
    <text evidence="4">The sequence shown here is derived from an EMBL/GenBank/DDBJ whole genome shotgun (WGS) entry which is preliminary data.</text>
</comment>
<dbReference type="EMBL" id="JANAWD010000151">
    <property type="protein sequence ID" value="KAJ3485495.1"/>
    <property type="molecule type" value="Genomic_DNA"/>
</dbReference>
<evidence type="ECO:0000313" key="5">
    <source>
        <dbReference type="Proteomes" id="UP001212997"/>
    </source>
</evidence>
<dbReference type="Pfam" id="PF20153">
    <property type="entry name" value="DUF6535"/>
    <property type="match status" value="1"/>
</dbReference>
<proteinExistence type="predicted"/>
<accession>A0AAD5V5P9</accession>
<feature type="compositionally biased region" description="Basic and acidic residues" evidence="1">
    <location>
        <begin position="51"/>
        <end position="65"/>
    </location>
</feature>
<evidence type="ECO:0000256" key="2">
    <source>
        <dbReference type="SAM" id="Phobius"/>
    </source>
</evidence>
<feature type="transmembrane region" description="Helical" evidence="2">
    <location>
        <begin position="194"/>
        <end position="213"/>
    </location>
</feature>
<feature type="transmembrane region" description="Helical" evidence="2">
    <location>
        <begin position="118"/>
        <end position="137"/>
    </location>
</feature>
<feature type="region of interest" description="Disordered" evidence="1">
    <location>
        <begin position="1"/>
        <end position="65"/>
    </location>
</feature>
<keyword evidence="2" id="KW-1133">Transmembrane helix</keyword>
<protein>
    <recommendedName>
        <fullName evidence="3">DUF6535 domain-containing protein</fullName>
    </recommendedName>
</protein>
<dbReference type="AlphaFoldDB" id="A0AAD5V5P9"/>
<feature type="transmembrane region" description="Helical" evidence="2">
    <location>
        <begin position="250"/>
        <end position="273"/>
    </location>
</feature>
<evidence type="ECO:0000256" key="1">
    <source>
        <dbReference type="SAM" id="MobiDB-lite"/>
    </source>
</evidence>
<organism evidence="4 5">
    <name type="scientific">Meripilus lineatus</name>
    <dbReference type="NCBI Taxonomy" id="2056292"/>
    <lineage>
        <taxon>Eukaryota</taxon>
        <taxon>Fungi</taxon>
        <taxon>Dikarya</taxon>
        <taxon>Basidiomycota</taxon>
        <taxon>Agaricomycotina</taxon>
        <taxon>Agaricomycetes</taxon>
        <taxon>Polyporales</taxon>
        <taxon>Meripilaceae</taxon>
        <taxon>Meripilus</taxon>
    </lineage>
</organism>
<dbReference type="Proteomes" id="UP001212997">
    <property type="component" value="Unassembled WGS sequence"/>
</dbReference>
<gene>
    <name evidence="4" type="ORF">NLI96_g4911</name>
</gene>
<keyword evidence="5" id="KW-1185">Reference proteome</keyword>
<feature type="domain" description="DUF6535" evidence="3">
    <location>
        <begin position="93"/>
        <end position="273"/>
    </location>
</feature>
<dbReference type="InterPro" id="IPR045338">
    <property type="entry name" value="DUF6535"/>
</dbReference>
<keyword evidence="2" id="KW-0472">Membrane</keyword>
<evidence type="ECO:0000259" key="3">
    <source>
        <dbReference type="Pfam" id="PF20153"/>
    </source>
</evidence>
<evidence type="ECO:0000313" key="4">
    <source>
        <dbReference type="EMBL" id="KAJ3485495.1"/>
    </source>
</evidence>
<feature type="transmembrane region" description="Helical" evidence="2">
    <location>
        <begin position="279"/>
        <end position="304"/>
    </location>
</feature>
<name>A0AAD5V5P9_9APHY</name>
<keyword evidence="2" id="KW-0812">Transmembrane</keyword>
<sequence>MSTSPLNNPIHGSKKSNGIPLPSVAPPKPVNSGTGLSPPSNVMGGRSPPMDQKKDANHATPKENRLDELKRELVEKCAKIDEEYPEVAHKDGWSALHEMLKIRDEKDIKKHFENIDTLLVFAGLYSAILTAFLIEAYKLLQPDSSDDSRQILLEISRQLKSFTVTSGLVNATYVPSSLPTGSFTPKQGSVWLNGLWFIALILSLTTASLGLLVKQWLRDCDDNPGITPEEHRRIRLFRIRGLRKYKVHEMAAFLPLLLQISLILFFSGLVLFTRTVHATIGWVIMGLVVAWGTFLVITTILPWFSASCPYKTTFLKPITLQFKRLLNHLNRRVRDFARIIHFGGLSRILPMQLFDLCDAEMEISRDISLDVEVLLDAYETSRNANVWEAIMHCVDPSKPSRSFGTLCSVILRTYGDPSSETSSISNLARKAWGCLPSKNCPLFVKSLATYIRSRLIQAFEEKKELVLDDDIGRLLLFLSEKSDELQWRSSTHSSRMDQALVRMSSALLEGLFSAPFTRGSLVKYASRLLGRGFYALRRWEYFDKSTMSAFIEASKQVFETSSTLEEDEFIEQIRRIILCAGRSTEECWPVLKNEFHHLSDLIARKVDALPNPSGWQGTLSPFRWHCALDMAMRLHKRTPGIIDKALFDALNTFSVKMFDLYVEHMEDENGKLTKYVEVEVRGRGEYTEYEDKWDYQRLRVDCKHRMEFILNYEKRGWYGFGDEVREMTKDFNF</sequence>